<evidence type="ECO:0008006" key="3">
    <source>
        <dbReference type="Google" id="ProtNLM"/>
    </source>
</evidence>
<evidence type="ECO:0000313" key="1">
    <source>
        <dbReference type="EMBL" id="CAK0844515.1"/>
    </source>
</evidence>
<gene>
    <name evidence="1" type="ORF">PCOR1329_LOCUS38591</name>
</gene>
<comment type="caution">
    <text evidence="1">The sequence shown here is derived from an EMBL/GenBank/DDBJ whole genome shotgun (WGS) entry which is preliminary data.</text>
</comment>
<organism evidence="1 2">
    <name type="scientific">Prorocentrum cordatum</name>
    <dbReference type="NCBI Taxonomy" id="2364126"/>
    <lineage>
        <taxon>Eukaryota</taxon>
        <taxon>Sar</taxon>
        <taxon>Alveolata</taxon>
        <taxon>Dinophyceae</taxon>
        <taxon>Prorocentrales</taxon>
        <taxon>Prorocentraceae</taxon>
        <taxon>Prorocentrum</taxon>
    </lineage>
</organism>
<sequence length="119" mass="13318">MVDNYPLELVSDFFKVILGNFFRSGQPDRAHLPFLQATAGHPPCGQRHQGGVNCPAPPFGAAKEIGGQRFDVVVIATEANCVSKVLPREWTTIFDEFQYHPSHIFVHRDPSLMPEQKSE</sequence>
<reference evidence="1" key="1">
    <citation type="submission" date="2023-10" db="EMBL/GenBank/DDBJ databases">
        <authorList>
            <person name="Chen Y."/>
            <person name="Shah S."/>
            <person name="Dougan E. K."/>
            <person name="Thang M."/>
            <person name="Chan C."/>
        </authorList>
    </citation>
    <scope>NUCLEOTIDE SEQUENCE [LARGE SCALE GENOMIC DNA]</scope>
</reference>
<protein>
    <recommendedName>
        <fullName evidence="3">Mannosyltransferase</fullName>
    </recommendedName>
</protein>
<accession>A0ABN9TFD5</accession>
<evidence type="ECO:0000313" key="2">
    <source>
        <dbReference type="Proteomes" id="UP001189429"/>
    </source>
</evidence>
<proteinExistence type="predicted"/>
<keyword evidence="2" id="KW-1185">Reference proteome</keyword>
<dbReference type="EMBL" id="CAUYUJ010014671">
    <property type="protein sequence ID" value="CAK0844515.1"/>
    <property type="molecule type" value="Genomic_DNA"/>
</dbReference>
<dbReference type="Proteomes" id="UP001189429">
    <property type="component" value="Unassembled WGS sequence"/>
</dbReference>
<name>A0ABN9TFD5_9DINO</name>